<reference evidence="4 5" key="1">
    <citation type="submission" date="2019-04" db="EMBL/GenBank/DDBJ databases">
        <authorList>
            <person name="Li M."/>
        </authorList>
    </citation>
    <scope>NUCLEOTIDE SEQUENCE [LARGE SCALE GENOMIC DNA]</scope>
    <source>
        <strain evidence="4 5">LAM1902</strain>
    </source>
</reference>
<keyword evidence="1 2" id="KW-0238">DNA-binding</keyword>
<comment type="caution">
    <text evidence="4">The sequence shown here is derived from an EMBL/GenBank/DDBJ whole genome shotgun (WGS) entry which is preliminary data.</text>
</comment>
<dbReference type="InterPro" id="IPR009057">
    <property type="entry name" value="Homeodomain-like_sf"/>
</dbReference>
<gene>
    <name evidence="4" type="ORF">FAS41_25315</name>
</gene>
<dbReference type="Pfam" id="PF00440">
    <property type="entry name" value="TetR_N"/>
    <property type="match status" value="1"/>
</dbReference>
<keyword evidence="5" id="KW-1185">Reference proteome</keyword>
<organism evidence="4 5">
    <name type="scientific">Pseudomonas nicosulfuronedens</name>
    <dbReference type="NCBI Taxonomy" id="2571105"/>
    <lineage>
        <taxon>Bacteria</taxon>
        <taxon>Pseudomonadati</taxon>
        <taxon>Pseudomonadota</taxon>
        <taxon>Gammaproteobacteria</taxon>
        <taxon>Pseudomonadales</taxon>
        <taxon>Pseudomonadaceae</taxon>
        <taxon>Pseudomonas</taxon>
    </lineage>
</organism>
<dbReference type="EMBL" id="SWDV01000041">
    <property type="protein sequence ID" value="TLX71302.1"/>
    <property type="molecule type" value="Genomic_DNA"/>
</dbReference>
<evidence type="ECO:0000256" key="2">
    <source>
        <dbReference type="PROSITE-ProRule" id="PRU00335"/>
    </source>
</evidence>
<evidence type="ECO:0000313" key="5">
    <source>
        <dbReference type="Proteomes" id="UP000306635"/>
    </source>
</evidence>
<evidence type="ECO:0000313" key="4">
    <source>
        <dbReference type="EMBL" id="TLX71302.1"/>
    </source>
</evidence>
<dbReference type="SUPFAM" id="SSF46689">
    <property type="entry name" value="Homeodomain-like"/>
    <property type="match status" value="1"/>
</dbReference>
<proteinExistence type="predicted"/>
<feature type="domain" description="HTH tetR-type" evidence="3">
    <location>
        <begin position="19"/>
        <end position="79"/>
    </location>
</feature>
<dbReference type="Gene3D" id="1.10.357.10">
    <property type="entry name" value="Tetracycline Repressor, domain 2"/>
    <property type="match status" value="1"/>
</dbReference>
<accession>A0A5R9QNN2</accession>
<dbReference type="Proteomes" id="UP000306635">
    <property type="component" value="Unassembled WGS sequence"/>
</dbReference>
<dbReference type="OrthoDB" id="9816320at2"/>
<dbReference type="AlphaFoldDB" id="A0A5R9QNN2"/>
<dbReference type="RefSeq" id="WP_138526103.1">
    <property type="nucleotide sequence ID" value="NZ_SWDV01000041.1"/>
</dbReference>
<sequence>MSMPNSRMRKRIPAQSRGEMRVSLILDACARLLVRNSSSNFTMHGLAEEAKTSIGSLYHFFADKQAVIDALVIRHVEGGARILEKLTSVPDRKWIEWPPRTVMLELHSLNIIYVQENPDVRILWNEARFNTKHGSVVSLDLLALYERVLSLRMPEASRTAISKYAQGLYRLPMGFLLWDVPGNDQNSWGLFSEEAPRALTAYLEAVEKEYAQSRAACPIPA</sequence>
<feature type="DNA-binding region" description="H-T-H motif" evidence="2">
    <location>
        <begin position="42"/>
        <end position="61"/>
    </location>
</feature>
<protein>
    <submittedName>
        <fullName evidence="4">TetR/AcrR family transcriptional regulator</fullName>
    </submittedName>
</protein>
<dbReference type="InterPro" id="IPR001647">
    <property type="entry name" value="HTH_TetR"/>
</dbReference>
<evidence type="ECO:0000256" key="1">
    <source>
        <dbReference type="ARBA" id="ARBA00023125"/>
    </source>
</evidence>
<name>A0A5R9QNN2_9PSED</name>
<evidence type="ECO:0000259" key="3">
    <source>
        <dbReference type="PROSITE" id="PS50977"/>
    </source>
</evidence>
<dbReference type="GO" id="GO:0003677">
    <property type="term" value="F:DNA binding"/>
    <property type="evidence" value="ECO:0007669"/>
    <property type="project" value="UniProtKB-UniRule"/>
</dbReference>
<dbReference type="PROSITE" id="PS50977">
    <property type="entry name" value="HTH_TETR_2"/>
    <property type="match status" value="1"/>
</dbReference>